<dbReference type="PANTHER" id="PTHR30388:SF6">
    <property type="entry name" value="XANTHINE DEHYDROGENASE SUBUNIT A-RELATED"/>
    <property type="match status" value="1"/>
</dbReference>
<accession>A0A4Q7Z493</accession>
<evidence type="ECO:0000259" key="2">
    <source>
        <dbReference type="Pfam" id="PF13478"/>
    </source>
</evidence>
<dbReference type="InterPro" id="IPR027051">
    <property type="entry name" value="XdhC_Rossmann_dom"/>
</dbReference>
<dbReference type="InterPro" id="IPR052698">
    <property type="entry name" value="MoCofactor_Util/Proc"/>
</dbReference>
<dbReference type="OrthoDB" id="9815497at2"/>
<sequence length="313" mass="33685">MAEIDVWRAVRDHLARGGRCSLLAVADSRGSSPGKPGAVMAVGVDGPLAGTIGGGRVESTLVHECSLALAAGNPVPQRRVFRHRPDVPDSSGMICGGEQTVVMTMLSLQSLPEIDRLLADLAQGRSRSWELSPAGWRLSEEALSSYLSEGENWRYSHRAGASHEVWLVGGGHVSLALSRLLAWLDFRVVVVEERPRIPVFESNGFAHDKHRCAYESLAALIPEGPSVCVAIMTHSHVRDHAALDALFYHRVGYLGLLGSPAKLRALAGDRVRPPHFHAPMGLPIHSATPEEIAVSIAAELVAFRHGQTAFVHA</sequence>
<keyword evidence="4" id="KW-1185">Reference proteome</keyword>
<dbReference type="Pfam" id="PF02625">
    <property type="entry name" value="XdhC_CoxI"/>
    <property type="match status" value="1"/>
</dbReference>
<dbReference type="AlphaFoldDB" id="A0A4Q7Z493"/>
<dbReference type="InterPro" id="IPR003777">
    <property type="entry name" value="XdhC_CoxI"/>
</dbReference>
<feature type="domain" description="XdhC Rossmann" evidence="2">
    <location>
        <begin position="165"/>
        <end position="300"/>
    </location>
</feature>
<reference evidence="3 4" key="1">
    <citation type="submission" date="2019-02" db="EMBL/GenBank/DDBJ databases">
        <title>Genomic Encyclopedia of Type Strains, Phase IV (KMG-IV): sequencing the most valuable type-strain genomes for metagenomic binning, comparative biology and taxonomic classification.</title>
        <authorList>
            <person name="Goeker M."/>
        </authorList>
    </citation>
    <scope>NUCLEOTIDE SEQUENCE [LARGE SCALE GENOMIC DNA]</scope>
    <source>
        <strain evidence="3 4">DSM 105135</strain>
    </source>
</reference>
<evidence type="ECO:0000259" key="1">
    <source>
        <dbReference type="Pfam" id="PF02625"/>
    </source>
</evidence>
<dbReference type="PANTHER" id="PTHR30388">
    <property type="entry name" value="ALDEHYDE OXIDOREDUCTASE MOLYBDENUM COFACTOR ASSEMBLY PROTEIN"/>
    <property type="match status" value="1"/>
</dbReference>
<evidence type="ECO:0000313" key="4">
    <source>
        <dbReference type="Proteomes" id="UP000292423"/>
    </source>
</evidence>
<gene>
    <name evidence="3" type="ORF">EV700_1929</name>
</gene>
<dbReference type="Proteomes" id="UP000292423">
    <property type="component" value="Unassembled WGS sequence"/>
</dbReference>
<dbReference type="EMBL" id="SHKX01000012">
    <property type="protein sequence ID" value="RZU45117.1"/>
    <property type="molecule type" value="Genomic_DNA"/>
</dbReference>
<organism evidence="3 4">
    <name type="scientific">Fluviicoccus keumensis</name>
    <dbReference type="NCBI Taxonomy" id="1435465"/>
    <lineage>
        <taxon>Bacteria</taxon>
        <taxon>Pseudomonadati</taxon>
        <taxon>Pseudomonadota</taxon>
        <taxon>Gammaproteobacteria</taxon>
        <taxon>Moraxellales</taxon>
        <taxon>Moraxellaceae</taxon>
        <taxon>Fluviicoccus</taxon>
    </lineage>
</organism>
<evidence type="ECO:0000313" key="3">
    <source>
        <dbReference type="EMBL" id="RZU45117.1"/>
    </source>
</evidence>
<dbReference type="Pfam" id="PF13478">
    <property type="entry name" value="XdhC_C"/>
    <property type="match status" value="1"/>
</dbReference>
<dbReference type="Gene3D" id="3.40.50.720">
    <property type="entry name" value="NAD(P)-binding Rossmann-like Domain"/>
    <property type="match status" value="1"/>
</dbReference>
<dbReference type="RefSeq" id="WP_130413147.1">
    <property type="nucleotide sequence ID" value="NZ_SHKX01000012.1"/>
</dbReference>
<name>A0A4Q7Z493_9GAMM</name>
<feature type="domain" description="XdhC- CoxI" evidence="1">
    <location>
        <begin position="14"/>
        <end position="75"/>
    </location>
</feature>
<proteinExistence type="predicted"/>
<protein>
    <submittedName>
        <fullName evidence="3">Xanthine dehydrogenase accessory factor</fullName>
    </submittedName>
</protein>
<comment type="caution">
    <text evidence="3">The sequence shown here is derived from an EMBL/GenBank/DDBJ whole genome shotgun (WGS) entry which is preliminary data.</text>
</comment>